<dbReference type="InterPro" id="IPR036890">
    <property type="entry name" value="HATPase_C_sf"/>
</dbReference>
<proteinExistence type="predicted"/>
<dbReference type="RefSeq" id="WP_344087597.1">
    <property type="nucleotide sequence ID" value="NZ_BAAALS010000038.1"/>
</dbReference>
<keyword evidence="2" id="KW-1185">Reference proteome</keyword>
<dbReference type="SUPFAM" id="SSF55874">
    <property type="entry name" value="ATPase domain of HSP90 chaperone/DNA topoisomerase II/histidine kinase"/>
    <property type="match status" value="1"/>
</dbReference>
<gene>
    <name evidence="1" type="ORF">GCM10009681_52280</name>
</gene>
<evidence type="ECO:0000313" key="1">
    <source>
        <dbReference type="EMBL" id="GAA1774271.1"/>
    </source>
</evidence>
<dbReference type="Pfam" id="PF13589">
    <property type="entry name" value="HATPase_c_3"/>
    <property type="match status" value="1"/>
</dbReference>
<dbReference type="Gene3D" id="3.30.565.10">
    <property type="entry name" value="Histidine kinase-like ATPase, C-terminal domain"/>
    <property type="match status" value="1"/>
</dbReference>
<evidence type="ECO:0000313" key="2">
    <source>
        <dbReference type="Proteomes" id="UP001500655"/>
    </source>
</evidence>
<dbReference type="Proteomes" id="UP001500655">
    <property type="component" value="Unassembled WGS sequence"/>
</dbReference>
<dbReference type="GO" id="GO:0005524">
    <property type="term" value="F:ATP binding"/>
    <property type="evidence" value="ECO:0007669"/>
    <property type="project" value="UniProtKB-KW"/>
</dbReference>
<reference evidence="2" key="1">
    <citation type="journal article" date="2019" name="Int. J. Syst. Evol. Microbiol.">
        <title>The Global Catalogue of Microorganisms (GCM) 10K type strain sequencing project: providing services to taxonomists for standard genome sequencing and annotation.</title>
        <authorList>
            <consortium name="The Broad Institute Genomics Platform"/>
            <consortium name="The Broad Institute Genome Sequencing Center for Infectious Disease"/>
            <person name="Wu L."/>
            <person name="Ma J."/>
        </authorList>
    </citation>
    <scope>NUCLEOTIDE SEQUENCE [LARGE SCALE GENOMIC DNA]</scope>
    <source>
        <strain evidence="2">JCM 13249</strain>
    </source>
</reference>
<keyword evidence="1" id="KW-0067">ATP-binding</keyword>
<protein>
    <submittedName>
        <fullName evidence="1">ATP-binding protein</fullName>
    </submittedName>
</protein>
<comment type="caution">
    <text evidence="1">The sequence shown here is derived from an EMBL/GenBank/DDBJ whole genome shotgun (WGS) entry which is preliminary data.</text>
</comment>
<sequence>MSGLTYTNVAPSAARLTESLRDIGYDFPTAVADLVDNSVDAGAGRVEIEIRFDGENSWVSIADDGIGMSSKSLLEAMRFGSRRGYGLRDLGRYGLGLKTASFSQCRSLAVVTRQRGSGRTSSRMIDLDVIAEYDDWIIYSPAGDEHVARARKQIADTGGTVVIWRSLDRVLPERRPEGGWARRRIENLAAKTAEHLGVVFHRFLEGSVGDPLVITVNGEKVVPWNPFAPDEPARVELPLQRFELSVGEVSGAVSLQCVVLPSRDRFSSATEFDRLSGPLNWNRQQGLYIYRAGRLVQYGGWFGIRGIDEHTKLARAALEFDADLDLVFNINVAKMRVTMPPQLRQLLERPINELCIRADDAYRKTARHAGDTEDAPGRSPRAAQMELPLQRESGEADGPVATTAGLALHSAAMQAGEYAAWSRILNVLRTQAPDVAAKLGLDS</sequence>
<keyword evidence="1" id="KW-0547">Nucleotide-binding</keyword>
<dbReference type="EMBL" id="BAAALS010000038">
    <property type="protein sequence ID" value="GAA1774271.1"/>
    <property type="molecule type" value="Genomic_DNA"/>
</dbReference>
<organism evidence="1 2">
    <name type="scientific">Luedemannella helvata</name>
    <dbReference type="NCBI Taxonomy" id="349315"/>
    <lineage>
        <taxon>Bacteria</taxon>
        <taxon>Bacillati</taxon>
        <taxon>Actinomycetota</taxon>
        <taxon>Actinomycetes</taxon>
        <taxon>Micromonosporales</taxon>
        <taxon>Micromonosporaceae</taxon>
        <taxon>Luedemannella</taxon>
    </lineage>
</organism>
<accession>A0ABP4XDG9</accession>
<name>A0ABP4XDG9_9ACTN</name>